<dbReference type="PRINTS" id="PR00146">
    <property type="entry name" value="DHPICSNTHASE"/>
</dbReference>
<dbReference type="CDD" id="cd00408">
    <property type="entry name" value="DHDPS-like"/>
    <property type="match status" value="1"/>
</dbReference>
<protein>
    <submittedName>
        <fullName evidence="4">Dihydrodipicolinate synthase family protein</fullName>
    </submittedName>
</protein>
<organism evidence="4 5">
    <name type="scientific">Streptomyces olivaceiscleroticus</name>
    <dbReference type="NCBI Taxonomy" id="68245"/>
    <lineage>
        <taxon>Bacteria</taxon>
        <taxon>Bacillati</taxon>
        <taxon>Actinomycetota</taxon>
        <taxon>Actinomycetes</taxon>
        <taxon>Kitasatosporales</taxon>
        <taxon>Streptomycetaceae</taxon>
        <taxon>Streptomyces</taxon>
    </lineage>
</organism>
<evidence type="ECO:0000313" key="4">
    <source>
        <dbReference type="EMBL" id="GAA0465465.1"/>
    </source>
</evidence>
<keyword evidence="5" id="KW-1185">Reference proteome</keyword>
<dbReference type="PANTHER" id="PTHR12128:SF66">
    <property type="entry name" value="4-HYDROXY-2-OXOGLUTARATE ALDOLASE, MITOCHONDRIAL"/>
    <property type="match status" value="1"/>
</dbReference>
<dbReference type="PIRSF" id="PIRSF001365">
    <property type="entry name" value="DHDPS"/>
    <property type="match status" value="1"/>
</dbReference>
<proteinExistence type="inferred from homology"/>
<dbReference type="SUPFAM" id="SSF51569">
    <property type="entry name" value="Aldolase"/>
    <property type="match status" value="1"/>
</dbReference>
<dbReference type="InterPro" id="IPR013785">
    <property type="entry name" value="Aldolase_TIM"/>
</dbReference>
<dbReference type="SMART" id="SM01130">
    <property type="entry name" value="DHDPS"/>
    <property type="match status" value="1"/>
</dbReference>
<evidence type="ECO:0000256" key="3">
    <source>
        <dbReference type="PIRNR" id="PIRNR001365"/>
    </source>
</evidence>
<dbReference type="Proteomes" id="UP001500909">
    <property type="component" value="Unassembled WGS sequence"/>
</dbReference>
<dbReference type="Gene3D" id="3.20.20.70">
    <property type="entry name" value="Aldolase class I"/>
    <property type="match status" value="1"/>
</dbReference>
<reference evidence="4 5" key="1">
    <citation type="journal article" date="2019" name="Int. J. Syst. Evol. Microbiol.">
        <title>The Global Catalogue of Microorganisms (GCM) 10K type strain sequencing project: providing services to taxonomists for standard genome sequencing and annotation.</title>
        <authorList>
            <consortium name="The Broad Institute Genomics Platform"/>
            <consortium name="The Broad Institute Genome Sequencing Center for Infectious Disease"/>
            <person name="Wu L."/>
            <person name="Ma J."/>
        </authorList>
    </citation>
    <scope>NUCLEOTIDE SEQUENCE [LARGE SCALE GENOMIC DNA]</scope>
    <source>
        <strain evidence="4 5">JCM 4805</strain>
    </source>
</reference>
<evidence type="ECO:0000313" key="5">
    <source>
        <dbReference type="Proteomes" id="UP001500909"/>
    </source>
</evidence>
<name>A0ABN1A1R4_9ACTN</name>
<sequence>MFTGLSAFPLTPITEDHIDEKAFAALIGRLSAAGVDSIGALGSTGSYAYLTREERARAARIAVEHAERTPVIVGIGALRTRQVREAAEDAQNAGAAGVLLAPMSYQRLTEDDVFGLFEDVTADLSVPLVVYDNPGTTHFTFSDELYARVAELPHVASVKIPGVPADPAAARVRVRELRRILPETVTVGVSGDAYAATGLNSGCDTWYSVIAGTFPEPALTLTRAAQAGEPDRAQAESHRLQPLWDLFARHGSLRVVATAAAQLGLTSPHNLPLPLRGLDSEDRARVAEVLRELGLHT</sequence>
<evidence type="ECO:0000256" key="2">
    <source>
        <dbReference type="ARBA" id="ARBA00023239"/>
    </source>
</evidence>
<dbReference type="InterPro" id="IPR002220">
    <property type="entry name" value="DapA-like"/>
</dbReference>
<keyword evidence="2 3" id="KW-0456">Lyase</keyword>
<evidence type="ECO:0000256" key="1">
    <source>
        <dbReference type="ARBA" id="ARBA00007592"/>
    </source>
</evidence>
<accession>A0ABN1A1R4</accession>
<dbReference type="RefSeq" id="WP_346095577.1">
    <property type="nucleotide sequence ID" value="NZ_BAAABY010000023.1"/>
</dbReference>
<dbReference type="Pfam" id="PF00701">
    <property type="entry name" value="DHDPS"/>
    <property type="match status" value="1"/>
</dbReference>
<dbReference type="EMBL" id="BAAABY010000023">
    <property type="protein sequence ID" value="GAA0465465.1"/>
    <property type="molecule type" value="Genomic_DNA"/>
</dbReference>
<gene>
    <name evidence="4" type="ORF">GCM10010361_31930</name>
</gene>
<comment type="caution">
    <text evidence="4">The sequence shown here is derived from an EMBL/GenBank/DDBJ whole genome shotgun (WGS) entry which is preliminary data.</text>
</comment>
<dbReference type="PANTHER" id="PTHR12128">
    <property type="entry name" value="DIHYDRODIPICOLINATE SYNTHASE"/>
    <property type="match status" value="1"/>
</dbReference>
<comment type="similarity">
    <text evidence="1 3">Belongs to the DapA family.</text>
</comment>